<comment type="caution">
    <text evidence="2">The sequence shown here is derived from an EMBL/GenBank/DDBJ whole genome shotgun (WGS) entry which is preliminary data.</text>
</comment>
<dbReference type="Proteomes" id="UP001365405">
    <property type="component" value="Unassembled WGS sequence"/>
</dbReference>
<dbReference type="SUPFAM" id="SSF56436">
    <property type="entry name" value="C-type lectin-like"/>
    <property type="match status" value="1"/>
</dbReference>
<dbReference type="InterPro" id="IPR051043">
    <property type="entry name" value="Sulfatase_Mod_Factor_Kinase"/>
</dbReference>
<dbReference type="InterPro" id="IPR016187">
    <property type="entry name" value="CTDL_fold"/>
</dbReference>
<dbReference type="Gene3D" id="3.90.1580.10">
    <property type="entry name" value="paralog of FGE (formylglycine-generating enzyme)"/>
    <property type="match status" value="1"/>
</dbReference>
<dbReference type="PANTHER" id="PTHR23150">
    <property type="entry name" value="SULFATASE MODIFYING FACTOR 1, 2"/>
    <property type="match status" value="1"/>
</dbReference>
<feature type="domain" description="Sulfatase-modifying factor enzyme-like" evidence="1">
    <location>
        <begin position="208"/>
        <end position="359"/>
    </location>
</feature>
<evidence type="ECO:0000313" key="3">
    <source>
        <dbReference type="Proteomes" id="UP001365405"/>
    </source>
</evidence>
<evidence type="ECO:0000313" key="2">
    <source>
        <dbReference type="EMBL" id="MEK8050251.1"/>
    </source>
</evidence>
<accession>A0ABU9CH47</accession>
<evidence type="ECO:0000259" key="1">
    <source>
        <dbReference type="Pfam" id="PF03781"/>
    </source>
</evidence>
<organism evidence="2 3">
    <name type="scientific">Pseudaquabacterium inlustre</name>
    <dbReference type="NCBI Taxonomy" id="2984192"/>
    <lineage>
        <taxon>Bacteria</taxon>
        <taxon>Pseudomonadati</taxon>
        <taxon>Pseudomonadota</taxon>
        <taxon>Betaproteobacteria</taxon>
        <taxon>Burkholderiales</taxon>
        <taxon>Sphaerotilaceae</taxon>
        <taxon>Pseudaquabacterium</taxon>
    </lineage>
</organism>
<gene>
    <name evidence="2" type="ORF">AACH10_08370</name>
</gene>
<keyword evidence="3" id="KW-1185">Reference proteome</keyword>
<name>A0ABU9CH47_9BURK</name>
<dbReference type="Pfam" id="PF03781">
    <property type="entry name" value="FGE-sulfatase"/>
    <property type="match status" value="1"/>
</dbReference>
<dbReference type="InterPro" id="IPR005532">
    <property type="entry name" value="SUMF_dom"/>
</dbReference>
<protein>
    <submittedName>
        <fullName evidence="2">SUMF1/EgtB/PvdO family nonheme iron enzyme</fullName>
    </submittedName>
</protein>
<dbReference type="EMBL" id="JBBUTH010000004">
    <property type="protein sequence ID" value="MEK8050251.1"/>
    <property type="molecule type" value="Genomic_DNA"/>
</dbReference>
<sequence length="415" mass="46095">MSLGAALIDPRVHDGPAMRRAGPELLSLALMDARSRTLGWLAAFEGLSFREPFTDFDPPLWWVGHAAWFQEYWIARHVQRSRGEAADPAGLRLPPVEPGVDAWFDPQAASRAERWRREMPDAQALRRYLALTLEGTLELLDKLGTGPDGASDDAALHVYRLALQHEDRIGETLAVLAQALDLAPERLQGAQAAGWLAELPVRARRDSIGLPGQRMTLGAAHGGFVPETERWAHAVQVPEFEIDAQPVGWAEYAEFIDDGGYDDRRWWSCDGWDWLEATTRRAPRYVEQVAGGVLARRQGRMQRVPGAQPVLHVSAHEAEAWCRWAGRRLPTEPEWELAATTAVRRGFVWGELLEWTAGSARAWPGAPASLAIAPGQRVLRGATLQASPRLRHPCARRFVPPTADELFCGFRSCSI</sequence>
<dbReference type="PANTHER" id="PTHR23150:SF36">
    <property type="entry name" value="HERCYNINE OXYGENASE"/>
    <property type="match status" value="1"/>
</dbReference>
<proteinExistence type="predicted"/>
<dbReference type="InterPro" id="IPR042095">
    <property type="entry name" value="SUMF_sf"/>
</dbReference>
<reference evidence="2 3" key="1">
    <citation type="submission" date="2024-04" db="EMBL/GenBank/DDBJ databases">
        <title>Novel species of the genus Ideonella isolated from streams.</title>
        <authorList>
            <person name="Lu H."/>
        </authorList>
    </citation>
    <scope>NUCLEOTIDE SEQUENCE [LARGE SCALE GENOMIC DNA]</scope>
    <source>
        <strain evidence="2 3">DXS22W</strain>
    </source>
</reference>
<dbReference type="RefSeq" id="WP_341409936.1">
    <property type="nucleotide sequence ID" value="NZ_JBBUTH010000004.1"/>
</dbReference>